<sequence length="598" mass="62260">MAPEPANPWSGLSSQAESGALELQSGVVEDLAGECNEVLGRVLAVRGKVDLVDSLAPPSNLGSSEALAERFNQKGRELREILDDHETILNDMMDTFIAAGKAYSDTDDDSALDIDRVDTPGSLSDRPGPKLEETTNVPGFVYPGLTEDGGGMPRSLHNPADGVEFESAQVHGEDPHSLSFERYESMQESFGSTGDFTFVKIAQAAADWRWLAGQLNEKFDDLVNKMISTQNSWRSPGVEGGAEAARGAVTAYGADTDKLVANMNLIGDNLEYASQWLSATWYEMGQWDAPGLDEGETTTSASYVQKEKEARRQAAIRAMEEAYLPGLELTDAKIAILPDPVPPTKPGQDGGNNGGNNNGGNGGGGTGGGGGGGQNQQQQQQAALDQIGQQRQELLAAQRELETQAQQQRAALQQQQQALQQQSSTQPLMQAAQQGLQQLGQMGQQLSTAAQQALQQAGITGLPGMPALQDAVKNYQSALQKAGKLPSGLGGGAGGSSPAAPGGVKAPPAPNVEKAAKLFPRASVATGVASGQFTGVAAASTGQSAPMGGMPMGGGGAGGGAQGAQQKDHKRADYLDSTEWLEEGLGDPAIVAKPVVDQ</sequence>
<feature type="region of interest" description="Disordered" evidence="1">
    <location>
        <begin position="337"/>
        <end position="386"/>
    </location>
</feature>
<feature type="region of interest" description="Disordered" evidence="1">
    <location>
        <begin position="540"/>
        <end position="573"/>
    </location>
</feature>
<feature type="compositionally biased region" description="Gly residues" evidence="1">
    <location>
        <begin position="348"/>
        <end position="374"/>
    </location>
</feature>
<dbReference type="AlphaFoldDB" id="A0A846YGD3"/>
<gene>
    <name evidence="2" type="ORF">HGA15_12195</name>
</gene>
<feature type="region of interest" description="Disordered" evidence="1">
    <location>
        <begin position="118"/>
        <end position="141"/>
    </location>
</feature>
<accession>A0A846YGD3</accession>
<keyword evidence="3" id="KW-1185">Reference proteome</keyword>
<organism evidence="2 3">
    <name type="scientific">Nocardia flavorosea</name>
    <dbReference type="NCBI Taxonomy" id="53429"/>
    <lineage>
        <taxon>Bacteria</taxon>
        <taxon>Bacillati</taxon>
        <taxon>Actinomycetota</taxon>
        <taxon>Actinomycetes</taxon>
        <taxon>Mycobacteriales</taxon>
        <taxon>Nocardiaceae</taxon>
        <taxon>Nocardia</taxon>
    </lineage>
</organism>
<proteinExistence type="predicted"/>
<feature type="region of interest" description="Disordered" evidence="1">
    <location>
        <begin position="486"/>
        <end position="508"/>
    </location>
</feature>
<dbReference type="Proteomes" id="UP000570678">
    <property type="component" value="Unassembled WGS sequence"/>
</dbReference>
<evidence type="ECO:0000313" key="3">
    <source>
        <dbReference type="Proteomes" id="UP000570678"/>
    </source>
</evidence>
<dbReference type="RefSeq" id="WP_062977168.1">
    <property type="nucleotide sequence ID" value="NZ_JAAXOT010000005.1"/>
</dbReference>
<evidence type="ECO:0000256" key="1">
    <source>
        <dbReference type="SAM" id="MobiDB-lite"/>
    </source>
</evidence>
<feature type="compositionally biased region" description="Low complexity" evidence="1">
    <location>
        <begin position="496"/>
        <end position="506"/>
    </location>
</feature>
<dbReference type="EMBL" id="JAAXOT010000005">
    <property type="protein sequence ID" value="NKY56901.1"/>
    <property type="molecule type" value="Genomic_DNA"/>
</dbReference>
<evidence type="ECO:0000313" key="2">
    <source>
        <dbReference type="EMBL" id="NKY56901.1"/>
    </source>
</evidence>
<protein>
    <submittedName>
        <fullName evidence="2">Uncharacterized protein</fullName>
    </submittedName>
</protein>
<feature type="compositionally biased region" description="Gly residues" evidence="1">
    <location>
        <begin position="550"/>
        <end position="562"/>
    </location>
</feature>
<comment type="caution">
    <text evidence="2">The sequence shown here is derived from an EMBL/GenBank/DDBJ whole genome shotgun (WGS) entry which is preliminary data.</text>
</comment>
<reference evidence="2 3" key="1">
    <citation type="submission" date="2020-04" db="EMBL/GenBank/DDBJ databases">
        <title>MicrobeNet Type strains.</title>
        <authorList>
            <person name="Nicholson A.C."/>
        </authorList>
    </citation>
    <scope>NUCLEOTIDE SEQUENCE [LARGE SCALE GENOMIC DNA]</scope>
    <source>
        <strain evidence="2 3">JCM 3332</strain>
    </source>
</reference>
<name>A0A846YGD3_9NOCA</name>